<dbReference type="STRING" id="47427.A0A2H3E912"/>
<feature type="non-terminal residue" evidence="1">
    <location>
        <position position="1"/>
    </location>
</feature>
<reference evidence="2" key="1">
    <citation type="journal article" date="2017" name="Nat. Ecol. Evol.">
        <title>Genome expansion and lineage-specific genetic innovations in the forest pathogenic fungi Armillaria.</title>
        <authorList>
            <person name="Sipos G."/>
            <person name="Prasanna A.N."/>
            <person name="Walter M.C."/>
            <person name="O'Connor E."/>
            <person name="Balint B."/>
            <person name="Krizsan K."/>
            <person name="Kiss B."/>
            <person name="Hess J."/>
            <person name="Varga T."/>
            <person name="Slot J."/>
            <person name="Riley R."/>
            <person name="Boka B."/>
            <person name="Rigling D."/>
            <person name="Barry K."/>
            <person name="Lee J."/>
            <person name="Mihaltcheva S."/>
            <person name="LaButti K."/>
            <person name="Lipzen A."/>
            <person name="Waldron R."/>
            <person name="Moloney N.M."/>
            <person name="Sperisen C."/>
            <person name="Kredics L."/>
            <person name="Vagvoelgyi C."/>
            <person name="Patrignani A."/>
            <person name="Fitzpatrick D."/>
            <person name="Nagy I."/>
            <person name="Doyle S."/>
            <person name="Anderson J.B."/>
            <person name="Grigoriev I.V."/>
            <person name="Gueldener U."/>
            <person name="Muensterkoetter M."/>
            <person name="Nagy L.G."/>
        </authorList>
    </citation>
    <scope>NUCLEOTIDE SEQUENCE [LARGE SCALE GENOMIC DNA]</scope>
    <source>
        <strain evidence="2">Ar21-2</strain>
    </source>
</reference>
<dbReference type="EMBL" id="KZ293646">
    <property type="protein sequence ID" value="PBL00203.1"/>
    <property type="molecule type" value="Genomic_DNA"/>
</dbReference>
<keyword evidence="2" id="KW-1185">Reference proteome</keyword>
<feature type="non-terminal residue" evidence="1">
    <location>
        <position position="114"/>
    </location>
</feature>
<accession>A0A2H3E912</accession>
<name>A0A2H3E912_ARMGA</name>
<organism evidence="1 2">
    <name type="scientific">Armillaria gallica</name>
    <name type="common">Bulbous honey fungus</name>
    <name type="synonym">Armillaria bulbosa</name>
    <dbReference type="NCBI Taxonomy" id="47427"/>
    <lineage>
        <taxon>Eukaryota</taxon>
        <taxon>Fungi</taxon>
        <taxon>Dikarya</taxon>
        <taxon>Basidiomycota</taxon>
        <taxon>Agaricomycotina</taxon>
        <taxon>Agaricomycetes</taxon>
        <taxon>Agaricomycetidae</taxon>
        <taxon>Agaricales</taxon>
        <taxon>Marasmiineae</taxon>
        <taxon>Physalacriaceae</taxon>
        <taxon>Armillaria</taxon>
    </lineage>
</organism>
<evidence type="ECO:0000313" key="1">
    <source>
        <dbReference type="EMBL" id="PBL00203.1"/>
    </source>
</evidence>
<dbReference type="OrthoDB" id="3365698at2759"/>
<dbReference type="OMA" id="WRHIAYS"/>
<dbReference type="Proteomes" id="UP000217790">
    <property type="component" value="Unassembled WGS sequence"/>
</dbReference>
<dbReference type="InParanoid" id="A0A2H3E912"/>
<evidence type="ECO:0008006" key="3">
    <source>
        <dbReference type="Google" id="ProtNLM"/>
    </source>
</evidence>
<sequence>NDAPLDSERTALETVVREGKASLSSLPQRIAVVRETLKILLQEQTHTVKHITDAKVLLNPVRRLPADVLIDIFAACLPERTNYTDSLDAKSAPWVLSQVCAFWRQTALASTELW</sequence>
<protein>
    <recommendedName>
        <fullName evidence="3">F-box domain-containing protein</fullName>
    </recommendedName>
</protein>
<evidence type="ECO:0000313" key="2">
    <source>
        <dbReference type="Proteomes" id="UP000217790"/>
    </source>
</evidence>
<gene>
    <name evidence="1" type="ORF">ARMGADRAFT_896163</name>
</gene>
<dbReference type="AlphaFoldDB" id="A0A2H3E912"/>
<proteinExistence type="predicted"/>